<dbReference type="FunFam" id="2.40.30.330:FF:000001">
    <property type="entry name" value="Protein CLP1 homolog"/>
    <property type="match status" value="1"/>
</dbReference>
<dbReference type="HAMAP" id="MF_03035">
    <property type="entry name" value="Clp1"/>
    <property type="match status" value="1"/>
</dbReference>
<dbReference type="Gene3D" id="2.40.30.330">
    <property type="entry name" value="Pre-mRNA cleavage complex subunit Clp1, C-terminal domain"/>
    <property type="match status" value="1"/>
</dbReference>
<accession>T1ED39</accession>
<evidence type="ECO:0000256" key="2">
    <source>
        <dbReference type="ARBA" id="ARBA00022664"/>
    </source>
</evidence>
<evidence type="ECO:0000256" key="3">
    <source>
        <dbReference type="ARBA" id="ARBA00022741"/>
    </source>
</evidence>
<dbReference type="KEGG" id="hro:HELRODRAFT_101326"/>
<dbReference type="EMBL" id="KB097026">
    <property type="protein sequence ID" value="ESO00095.1"/>
    <property type="molecule type" value="Genomic_DNA"/>
</dbReference>
<comment type="similarity">
    <text evidence="6">Belongs to the Clp1 family. Clp1 subfamily.</text>
</comment>
<dbReference type="InterPro" id="IPR045116">
    <property type="entry name" value="Clp1/Grc3"/>
</dbReference>
<dbReference type="Pfam" id="PF16573">
    <property type="entry name" value="CLP1_N"/>
    <property type="match status" value="1"/>
</dbReference>
<dbReference type="CDD" id="cd01983">
    <property type="entry name" value="SIMIBI"/>
    <property type="match status" value="1"/>
</dbReference>
<evidence type="ECO:0000259" key="9">
    <source>
        <dbReference type="Pfam" id="PF16575"/>
    </source>
</evidence>
<evidence type="ECO:0000313" key="12">
    <source>
        <dbReference type="Proteomes" id="UP000015101"/>
    </source>
</evidence>
<keyword evidence="5 6" id="KW-0539">Nucleus</keyword>
<evidence type="ECO:0000259" key="8">
    <source>
        <dbReference type="Pfam" id="PF16573"/>
    </source>
</evidence>
<proteinExistence type="inferred from homology"/>
<dbReference type="Gene3D" id="3.40.50.300">
    <property type="entry name" value="P-loop containing nucleotide triphosphate hydrolases"/>
    <property type="match status" value="1"/>
</dbReference>
<keyword evidence="2 6" id="KW-0507">mRNA processing</keyword>
<dbReference type="InterPro" id="IPR028606">
    <property type="entry name" value="Clp1"/>
</dbReference>
<dbReference type="Pfam" id="PF16575">
    <property type="entry name" value="CLP1_P"/>
    <property type="match status" value="1"/>
</dbReference>
<dbReference type="GO" id="GO:0005634">
    <property type="term" value="C:nucleus"/>
    <property type="evidence" value="ECO:0000318"/>
    <property type="project" value="GO_Central"/>
</dbReference>
<dbReference type="PANTHER" id="PTHR12755:SF6">
    <property type="entry name" value="POLYRIBONUCLEOTIDE 5'-HYDROXYL-KINASE CLP1"/>
    <property type="match status" value="1"/>
</dbReference>
<dbReference type="RefSeq" id="XP_009021869.1">
    <property type="nucleotide sequence ID" value="XM_009023621.1"/>
</dbReference>
<evidence type="ECO:0000313" key="10">
    <source>
        <dbReference type="EMBL" id="ESO00095.1"/>
    </source>
</evidence>
<dbReference type="AlphaFoldDB" id="T1ED39"/>
<evidence type="ECO:0000256" key="4">
    <source>
        <dbReference type="ARBA" id="ARBA00022840"/>
    </source>
</evidence>
<dbReference type="EnsemblMetazoa" id="HelroT101326">
    <property type="protein sequence ID" value="HelroP101326"/>
    <property type="gene ID" value="HelroG101326"/>
</dbReference>
<dbReference type="CTD" id="20194492"/>
<organism evidence="11 12">
    <name type="scientific">Helobdella robusta</name>
    <name type="common">Californian leech</name>
    <dbReference type="NCBI Taxonomy" id="6412"/>
    <lineage>
        <taxon>Eukaryota</taxon>
        <taxon>Metazoa</taxon>
        <taxon>Spiralia</taxon>
        <taxon>Lophotrochozoa</taxon>
        <taxon>Annelida</taxon>
        <taxon>Clitellata</taxon>
        <taxon>Hirudinea</taxon>
        <taxon>Rhynchobdellida</taxon>
        <taxon>Glossiphoniidae</taxon>
        <taxon>Helobdella</taxon>
    </lineage>
</organism>
<evidence type="ECO:0000259" key="7">
    <source>
        <dbReference type="Pfam" id="PF06807"/>
    </source>
</evidence>
<feature type="binding site" evidence="6">
    <location>
        <position position="74"/>
    </location>
    <ligand>
        <name>ATP</name>
        <dbReference type="ChEBI" id="CHEBI:30616"/>
    </ligand>
</feature>
<dbReference type="GO" id="GO:0006388">
    <property type="term" value="P:tRNA splicing, via endonucleolytic cleavage and ligation"/>
    <property type="evidence" value="ECO:0000318"/>
    <property type="project" value="GO_Central"/>
</dbReference>
<dbReference type="STRING" id="6412.T1ED39"/>
<dbReference type="OMA" id="VQYVNCH"/>
<dbReference type="GO" id="GO:0031124">
    <property type="term" value="P:mRNA 3'-end processing"/>
    <property type="evidence" value="ECO:0007669"/>
    <property type="project" value="UniProtKB-UniRule"/>
</dbReference>
<dbReference type="GO" id="GO:0051731">
    <property type="term" value="F:polynucleotide 5'-hydroxyl-kinase activity"/>
    <property type="evidence" value="ECO:0000318"/>
    <property type="project" value="GO_Central"/>
</dbReference>
<name>T1ED39_HELRO</name>
<dbReference type="Gene3D" id="2.60.120.1030">
    <property type="entry name" value="Clp1, DNA binding domain"/>
    <property type="match status" value="1"/>
</dbReference>
<evidence type="ECO:0000313" key="11">
    <source>
        <dbReference type="EnsemblMetazoa" id="HelroP101326"/>
    </source>
</evidence>
<feature type="domain" description="Clp1 N-terminal" evidence="8">
    <location>
        <begin position="28"/>
        <end position="119"/>
    </location>
</feature>
<dbReference type="InParanoid" id="T1ED39"/>
<comment type="function">
    <text evidence="6">Required for endonucleolytic cleavage during polyadenylation-dependent pre-mRNA 3'-end formation.</text>
</comment>
<dbReference type="GO" id="GO:0005524">
    <property type="term" value="F:ATP binding"/>
    <property type="evidence" value="ECO:0007669"/>
    <property type="project" value="UniProtKB-UniRule"/>
</dbReference>
<dbReference type="InterPro" id="IPR038239">
    <property type="entry name" value="Clp1_N_sf"/>
</dbReference>
<reference evidence="10 12" key="2">
    <citation type="journal article" date="2013" name="Nature">
        <title>Insights into bilaterian evolution from three spiralian genomes.</title>
        <authorList>
            <person name="Simakov O."/>
            <person name="Marletaz F."/>
            <person name="Cho S.J."/>
            <person name="Edsinger-Gonzales E."/>
            <person name="Havlak P."/>
            <person name="Hellsten U."/>
            <person name="Kuo D.H."/>
            <person name="Larsson T."/>
            <person name="Lv J."/>
            <person name="Arendt D."/>
            <person name="Savage R."/>
            <person name="Osoegawa K."/>
            <person name="de Jong P."/>
            <person name="Grimwood J."/>
            <person name="Chapman J.A."/>
            <person name="Shapiro H."/>
            <person name="Aerts A."/>
            <person name="Otillar R.P."/>
            <person name="Terry A.Y."/>
            <person name="Boore J.L."/>
            <person name="Grigoriev I.V."/>
            <person name="Lindberg D.R."/>
            <person name="Seaver E.C."/>
            <person name="Weisblat D.A."/>
            <person name="Putnam N.H."/>
            <person name="Rokhsar D.S."/>
        </authorList>
    </citation>
    <scope>NUCLEOTIDE SEQUENCE</scope>
</reference>
<comment type="subcellular location">
    <subcellularLocation>
        <location evidence="1 6">Nucleus</location>
    </subcellularLocation>
</comment>
<gene>
    <name evidence="11" type="primary">20194492</name>
    <name evidence="10" type="ORF">HELRODRAFT_101326</name>
</gene>
<sequence length="435" mass="48310">MATASDANTSTNSGELTETSSNKKMYTLLPEYELRFEVDKAAGSITIELVSGTAEFFGSELVKKKIYKFSVGAKGAIFTYEGCELCVCGEANEVYTANSPMMMMYANLHAGLDQMRKKAEESMNRGPRVLIVGPTDVGKSTLCKILVNYAARLGWTPILVDLDVGQNEISIPGTVGALCITRPADIQNGYDLDNPLVFHFGHKAPSENTSYYNSLVSVMAEAVNYRSEFNNHCNISGVIINTCGWVKGSGYDCLKHAASAFEIEILVVMDHELLYTKFQKDIPDFVKIVMLPKSGGVVERSQNFRTNKRYTKIKNYFYGVSGNLYPHTFEVRFQDVEIYKIGAPKLPDSMLPLGMIPEDNNMKLVPVTISGSLEHHVLSTSYAISKEEVIRTNVSGFVIITKVDTERQLLTLLSPGPRPFPWNILLLMEITFMET</sequence>
<dbReference type="Proteomes" id="UP000015101">
    <property type="component" value="Unassembled WGS sequence"/>
</dbReference>
<dbReference type="SUPFAM" id="SSF52540">
    <property type="entry name" value="P-loop containing nucleoside triphosphate hydrolases"/>
    <property type="match status" value="1"/>
</dbReference>
<evidence type="ECO:0000256" key="5">
    <source>
        <dbReference type="ARBA" id="ARBA00023242"/>
    </source>
</evidence>
<dbReference type="HOGENOM" id="CLU_018195_1_0_1"/>
<dbReference type="PANTHER" id="PTHR12755">
    <property type="entry name" value="CLEAVAGE/POLYADENYLATION FACTOR IA SUBUNIT CLP1P"/>
    <property type="match status" value="1"/>
</dbReference>
<keyword evidence="4 6" id="KW-0067">ATP-binding</keyword>
<dbReference type="InterPro" id="IPR038238">
    <property type="entry name" value="Clp1_C_sf"/>
</dbReference>
<feature type="domain" description="Clp1 C-terminal" evidence="7">
    <location>
        <begin position="324"/>
        <end position="434"/>
    </location>
</feature>
<feature type="domain" description="Clp1 P-loop" evidence="9">
    <location>
        <begin position="133"/>
        <end position="319"/>
    </location>
</feature>
<dbReference type="Pfam" id="PF06807">
    <property type="entry name" value="Clp1"/>
    <property type="match status" value="1"/>
</dbReference>
<dbReference type="InterPro" id="IPR027417">
    <property type="entry name" value="P-loop_NTPase"/>
</dbReference>
<dbReference type="InterPro" id="IPR010655">
    <property type="entry name" value="Clp1_C"/>
</dbReference>
<dbReference type="InterPro" id="IPR032319">
    <property type="entry name" value="CLP1_P"/>
</dbReference>
<evidence type="ECO:0000256" key="6">
    <source>
        <dbReference type="HAMAP-Rule" id="MF_03035"/>
    </source>
</evidence>
<keyword evidence="3 6" id="KW-0547">Nucleotide-binding</keyword>
<evidence type="ECO:0000256" key="1">
    <source>
        <dbReference type="ARBA" id="ARBA00004123"/>
    </source>
</evidence>
<dbReference type="InterPro" id="IPR032324">
    <property type="entry name" value="Clp1_N"/>
</dbReference>
<protein>
    <recommendedName>
        <fullName evidence="6">Protein CLP1 homolog</fullName>
    </recommendedName>
</protein>
<dbReference type="EMBL" id="AMQM01005660">
    <property type="status" value="NOT_ANNOTATED_CDS"/>
    <property type="molecule type" value="Genomic_DNA"/>
</dbReference>
<keyword evidence="12" id="KW-1185">Reference proteome</keyword>
<dbReference type="GO" id="GO:0007420">
    <property type="term" value="P:brain development"/>
    <property type="evidence" value="ECO:0007669"/>
    <property type="project" value="UniProtKB-ARBA"/>
</dbReference>
<dbReference type="GeneID" id="20194492"/>
<reference evidence="12" key="1">
    <citation type="submission" date="2012-12" db="EMBL/GenBank/DDBJ databases">
        <authorList>
            <person name="Hellsten U."/>
            <person name="Grimwood J."/>
            <person name="Chapman J.A."/>
            <person name="Shapiro H."/>
            <person name="Aerts A."/>
            <person name="Otillar R.P."/>
            <person name="Terry A.Y."/>
            <person name="Boore J.L."/>
            <person name="Simakov O."/>
            <person name="Marletaz F."/>
            <person name="Cho S.-J."/>
            <person name="Edsinger-Gonzales E."/>
            <person name="Havlak P."/>
            <person name="Kuo D.-H."/>
            <person name="Larsson T."/>
            <person name="Lv J."/>
            <person name="Arendt D."/>
            <person name="Savage R."/>
            <person name="Osoegawa K."/>
            <person name="de Jong P."/>
            <person name="Lindberg D.R."/>
            <person name="Seaver E.C."/>
            <person name="Weisblat D.A."/>
            <person name="Putnam N.H."/>
            <person name="Grigoriev I.V."/>
            <person name="Rokhsar D.S."/>
        </authorList>
    </citation>
    <scope>NUCLEOTIDE SEQUENCE</scope>
</reference>
<dbReference type="GO" id="GO:0005849">
    <property type="term" value="C:mRNA cleavage factor complex"/>
    <property type="evidence" value="ECO:0007669"/>
    <property type="project" value="InterPro"/>
</dbReference>
<feature type="binding site" evidence="6">
    <location>
        <position position="33"/>
    </location>
    <ligand>
        <name>ATP</name>
        <dbReference type="ChEBI" id="CHEBI:30616"/>
    </ligand>
</feature>
<dbReference type="OrthoDB" id="258143at2759"/>
<dbReference type="FunCoup" id="T1ED39">
    <property type="interactions" value="1278"/>
</dbReference>
<feature type="binding site" evidence="6">
    <location>
        <begin position="136"/>
        <end position="141"/>
    </location>
    <ligand>
        <name>ATP</name>
        <dbReference type="ChEBI" id="CHEBI:30616"/>
    </ligand>
</feature>
<dbReference type="eggNOG" id="KOG2749">
    <property type="taxonomic scope" value="Eukaryota"/>
</dbReference>
<reference evidence="11" key="3">
    <citation type="submission" date="2015-06" db="UniProtKB">
        <authorList>
            <consortium name="EnsemblMetazoa"/>
        </authorList>
    </citation>
    <scope>IDENTIFICATION</scope>
</reference>
<dbReference type="FunFam" id="3.40.50.300:FF:000454">
    <property type="entry name" value="Protein CLP1 homolog"/>
    <property type="match status" value="1"/>
</dbReference>
<dbReference type="FunFam" id="2.60.120.1030:FF:000001">
    <property type="entry name" value="Protein CLP1 homolog 5"/>
    <property type="match status" value="1"/>
</dbReference>